<feature type="signal peptide" evidence="2">
    <location>
        <begin position="1"/>
        <end position="22"/>
    </location>
</feature>
<evidence type="ECO:0000313" key="4">
    <source>
        <dbReference type="Proteomes" id="UP000008867"/>
    </source>
</evidence>
<evidence type="ECO:0000256" key="1">
    <source>
        <dbReference type="SAM" id="MobiDB-lite"/>
    </source>
</evidence>
<keyword evidence="4" id="KW-1185">Reference proteome</keyword>
<dbReference type="AlphaFoldDB" id="E6ZZS1"/>
<accession>E6ZZS1</accession>
<protein>
    <recommendedName>
        <fullName evidence="5">RxLR effector protein</fullName>
    </recommendedName>
</protein>
<dbReference type="HOGENOM" id="CLU_2051188_0_0_1"/>
<gene>
    <name evidence="3" type="ORF">sr10767</name>
</gene>
<sequence>MKSSFLLPCLVAFVAVTTSVSAAPRGALFEEAAKDAGSKLSGAEKEIDPNDFGAAFSKLRIKTPVNNLRTIEEDASKLPPTAKSWLQTTRTTREGTIDRVYKKQPSEGTSADERHRPARQ</sequence>
<evidence type="ECO:0000313" key="3">
    <source>
        <dbReference type="EMBL" id="CBQ72751.1"/>
    </source>
</evidence>
<evidence type="ECO:0008006" key="5">
    <source>
        <dbReference type="Google" id="ProtNLM"/>
    </source>
</evidence>
<reference evidence="3 4" key="1">
    <citation type="journal article" date="2010" name="Science">
        <title>Pathogenicity determinants in smut fungi revealed by genome comparison.</title>
        <authorList>
            <person name="Schirawski J."/>
            <person name="Mannhaupt G."/>
            <person name="Muench K."/>
            <person name="Brefort T."/>
            <person name="Schipper K."/>
            <person name="Doehlemann G."/>
            <person name="Di Stasio M."/>
            <person name="Roessel N."/>
            <person name="Mendoza-Mendoza A."/>
            <person name="Pester D."/>
            <person name="Mueller O."/>
            <person name="Winterberg B."/>
            <person name="Meyer E."/>
            <person name="Ghareeb H."/>
            <person name="Wollenberg T."/>
            <person name="Muensterkoetter M."/>
            <person name="Wong P."/>
            <person name="Walter M."/>
            <person name="Stukenbrock E."/>
            <person name="Gueldener U."/>
            <person name="Kahmann R."/>
        </authorList>
    </citation>
    <scope>NUCLEOTIDE SEQUENCE [LARGE SCALE GENOMIC DNA]</scope>
    <source>
        <strain evidence="4">SRZ2</strain>
    </source>
</reference>
<organism evidence="3 4">
    <name type="scientific">Sporisorium reilianum (strain SRZ2)</name>
    <name type="common">Maize head smut fungus</name>
    <dbReference type="NCBI Taxonomy" id="999809"/>
    <lineage>
        <taxon>Eukaryota</taxon>
        <taxon>Fungi</taxon>
        <taxon>Dikarya</taxon>
        <taxon>Basidiomycota</taxon>
        <taxon>Ustilaginomycotina</taxon>
        <taxon>Ustilaginomycetes</taxon>
        <taxon>Ustilaginales</taxon>
        <taxon>Ustilaginaceae</taxon>
        <taxon>Sporisorium</taxon>
    </lineage>
</organism>
<keyword evidence="2" id="KW-0732">Signal</keyword>
<feature type="region of interest" description="Disordered" evidence="1">
    <location>
        <begin position="73"/>
        <end position="120"/>
    </location>
</feature>
<proteinExistence type="predicted"/>
<name>E6ZZS1_SPORE</name>
<dbReference type="EMBL" id="FQ311470">
    <property type="protein sequence ID" value="CBQ72751.1"/>
    <property type="molecule type" value="Genomic_DNA"/>
</dbReference>
<feature type="chain" id="PRO_5003217052" description="RxLR effector protein" evidence="2">
    <location>
        <begin position="23"/>
        <end position="120"/>
    </location>
</feature>
<dbReference type="VEuPathDB" id="FungiDB:sr10767"/>
<feature type="compositionally biased region" description="Basic and acidic residues" evidence="1">
    <location>
        <begin position="91"/>
        <end position="120"/>
    </location>
</feature>
<dbReference type="Proteomes" id="UP000008867">
    <property type="component" value="Chromosome 5"/>
</dbReference>
<evidence type="ECO:0000256" key="2">
    <source>
        <dbReference type="SAM" id="SignalP"/>
    </source>
</evidence>